<gene>
    <name evidence="4" type="ORF">NWE73_13945</name>
</gene>
<dbReference type="GO" id="GO:0016757">
    <property type="term" value="F:glycosyltransferase activity"/>
    <property type="evidence" value="ECO:0007669"/>
    <property type="project" value="UniProtKB-KW"/>
</dbReference>
<keyword evidence="4" id="KW-0328">Glycosyltransferase</keyword>
<dbReference type="Pfam" id="PF00156">
    <property type="entry name" value="Pribosyltran"/>
    <property type="match status" value="1"/>
</dbReference>
<dbReference type="InterPro" id="IPR029058">
    <property type="entry name" value="AB_hydrolase_fold"/>
</dbReference>
<dbReference type="SUPFAM" id="SSF53271">
    <property type="entry name" value="PRTase-like"/>
    <property type="match status" value="1"/>
</dbReference>
<keyword evidence="4" id="KW-0808">Transferase</keyword>
<proteinExistence type="predicted"/>
<comment type="caution">
    <text evidence="4">The sequence shown here is derived from an EMBL/GenBank/DDBJ whole genome shotgun (WGS) entry which is preliminary data.</text>
</comment>
<dbReference type="SUPFAM" id="SSF53474">
    <property type="entry name" value="alpha/beta-Hydrolases"/>
    <property type="match status" value="1"/>
</dbReference>
<feature type="domain" description="KANL3/Tex30 alpha/beta hydrolase-like" evidence="3">
    <location>
        <begin position="245"/>
        <end position="410"/>
    </location>
</feature>
<dbReference type="InterPro" id="IPR000836">
    <property type="entry name" value="PRTase_dom"/>
</dbReference>
<feature type="domain" description="Phosphoribosyltransferase" evidence="2">
    <location>
        <begin position="12"/>
        <end position="193"/>
    </location>
</feature>
<dbReference type="InterPro" id="IPR046879">
    <property type="entry name" value="KANL3/Tex30_Abhydrolase"/>
</dbReference>
<feature type="compositionally biased region" description="Basic residues" evidence="1">
    <location>
        <begin position="429"/>
        <end position="443"/>
    </location>
</feature>
<dbReference type="Gene3D" id="3.40.50.2020">
    <property type="match status" value="1"/>
</dbReference>
<organism evidence="4 5">
    <name type="scientific">Bdellovibrio svalbardensis</name>
    <dbReference type="NCBI Taxonomy" id="2972972"/>
    <lineage>
        <taxon>Bacteria</taxon>
        <taxon>Pseudomonadati</taxon>
        <taxon>Bdellovibrionota</taxon>
        <taxon>Bdellovibrionia</taxon>
        <taxon>Bdellovibrionales</taxon>
        <taxon>Pseudobdellovibrionaceae</taxon>
        <taxon>Bdellovibrio</taxon>
    </lineage>
</organism>
<evidence type="ECO:0000313" key="5">
    <source>
        <dbReference type="Proteomes" id="UP001152321"/>
    </source>
</evidence>
<dbReference type="Proteomes" id="UP001152321">
    <property type="component" value="Unassembled WGS sequence"/>
</dbReference>
<dbReference type="EMBL" id="JANRMI010000004">
    <property type="protein sequence ID" value="MDG0817479.1"/>
    <property type="molecule type" value="Genomic_DNA"/>
</dbReference>
<reference evidence="4" key="1">
    <citation type="submission" date="2022-08" db="EMBL/GenBank/DDBJ databases">
        <title>Novel Bdellovibrio Species Isolated from Svalbard: Designation Bdellovibrio svalbardensis.</title>
        <authorList>
            <person name="Mitchell R.J."/>
            <person name="Choi S.Y."/>
        </authorList>
    </citation>
    <scope>NUCLEOTIDE SEQUENCE</scope>
    <source>
        <strain evidence="4">PAP01</strain>
    </source>
</reference>
<feature type="region of interest" description="Disordered" evidence="1">
    <location>
        <begin position="429"/>
        <end position="450"/>
    </location>
</feature>
<dbReference type="Gene3D" id="3.30.1310.20">
    <property type="entry name" value="PRTase-like"/>
    <property type="match status" value="1"/>
</dbReference>
<dbReference type="Gene3D" id="3.40.50.1820">
    <property type="entry name" value="alpha/beta hydrolase"/>
    <property type="match status" value="1"/>
</dbReference>
<name>A0ABT6DLL4_9BACT</name>
<evidence type="ECO:0000259" key="3">
    <source>
        <dbReference type="Pfam" id="PF20408"/>
    </source>
</evidence>
<evidence type="ECO:0000256" key="1">
    <source>
        <dbReference type="SAM" id="MobiDB-lite"/>
    </source>
</evidence>
<dbReference type="InterPro" id="IPR029057">
    <property type="entry name" value="PRTase-like"/>
</dbReference>
<evidence type="ECO:0000259" key="2">
    <source>
        <dbReference type="Pfam" id="PF00156"/>
    </source>
</evidence>
<keyword evidence="5" id="KW-1185">Reference proteome</keyword>
<sequence length="450" mass="50071">MRPFAVFKNREDAGRRLGESLLRFKNQNPLILAIPRGGVPIGYEVAKILKAPLDLIMVKKIGAPLNPEFAIGAVSEDSKPLLNHAVIQTYHFNRHEIEKTAQQKIAEVREQIQKLRGNKKPELIEKRVIILVDDGIATGATLFAAIQFLRTKKPAKIIVAAPVAARDTVYELQAMADDVVCLETTDDLIAVGMWYEFFNQVSDQEVIQQLKEIHFLKSHGLSDEITIKDGMITLSGILTPVENAKALVIFAHGSGSSRHSPRNQYVARELNKRHFSTLLFDLLTDEEASERRYVFDIELLAQRLMKATDWAVDHFKKTPLPIAYFGASTGAGAALIAAAKTRHPIYTVVSRGGRPDLAMDYLEQVEAPTLLIVGGNDFEVIKLNELAKKKLGSCKLVLVANATHVFEEPGALEEVAELAMDWLEEQLPHKAKQSKKSHISHSSRKLDLGR</sequence>
<dbReference type="CDD" id="cd06223">
    <property type="entry name" value="PRTases_typeI"/>
    <property type="match status" value="1"/>
</dbReference>
<protein>
    <submittedName>
        <fullName evidence="4">Phosphoribosyltransferase family protein</fullName>
    </submittedName>
</protein>
<dbReference type="Pfam" id="PF20408">
    <property type="entry name" value="Abhydrolase_11"/>
    <property type="match status" value="1"/>
</dbReference>
<dbReference type="RefSeq" id="WP_277578952.1">
    <property type="nucleotide sequence ID" value="NZ_JANRMI010000004.1"/>
</dbReference>
<accession>A0ABT6DLL4</accession>
<evidence type="ECO:0000313" key="4">
    <source>
        <dbReference type="EMBL" id="MDG0817479.1"/>
    </source>
</evidence>